<name>A0A0D0BFD1_9AGAR</name>
<accession>A0A0D0BFD1</accession>
<gene>
    <name evidence="2" type="ORF">GYMLUDRAFT_502271</name>
</gene>
<evidence type="ECO:0000256" key="1">
    <source>
        <dbReference type="SAM" id="MobiDB-lite"/>
    </source>
</evidence>
<feature type="region of interest" description="Disordered" evidence="1">
    <location>
        <begin position="72"/>
        <end position="93"/>
    </location>
</feature>
<dbReference type="OrthoDB" id="787137at2759"/>
<reference evidence="2 3" key="1">
    <citation type="submission" date="2014-04" db="EMBL/GenBank/DDBJ databases">
        <title>Evolutionary Origins and Diversification of the Mycorrhizal Mutualists.</title>
        <authorList>
            <consortium name="DOE Joint Genome Institute"/>
            <consortium name="Mycorrhizal Genomics Consortium"/>
            <person name="Kohler A."/>
            <person name="Kuo A."/>
            <person name="Nagy L.G."/>
            <person name="Floudas D."/>
            <person name="Copeland A."/>
            <person name="Barry K.W."/>
            <person name="Cichocki N."/>
            <person name="Veneault-Fourrey C."/>
            <person name="LaButti K."/>
            <person name="Lindquist E.A."/>
            <person name="Lipzen A."/>
            <person name="Lundell T."/>
            <person name="Morin E."/>
            <person name="Murat C."/>
            <person name="Riley R."/>
            <person name="Ohm R."/>
            <person name="Sun H."/>
            <person name="Tunlid A."/>
            <person name="Henrissat B."/>
            <person name="Grigoriev I.V."/>
            <person name="Hibbett D.S."/>
            <person name="Martin F."/>
        </authorList>
    </citation>
    <scope>NUCLEOTIDE SEQUENCE [LARGE SCALE GENOMIC DNA]</scope>
    <source>
        <strain evidence="2 3">FD-317 M1</strain>
    </source>
</reference>
<dbReference type="Proteomes" id="UP000053593">
    <property type="component" value="Unassembled WGS sequence"/>
</dbReference>
<evidence type="ECO:0000313" key="2">
    <source>
        <dbReference type="EMBL" id="KIK62510.1"/>
    </source>
</evidence>
<organism evidence="2 3">
    <name type="scientific">Collybiopsis luxurians FD-317 M1</name>
    <dbReference type="NCBI Taxonomy" id="944289"/>
    <lineage>
        <taxon>Eukaryota</taxon>
        <taxon>Fungi</taxon>
        <taxon>Dikarya</taxon>
        <taxon>Basidiomycota</taxon>
        <taxon>Agaricomycotina</taxon>
        <taxon>Agaricomycetes</taxon>
        <taxon>Agaricomycetidae</taxon>
        <taxon>Agaricales</taxon>
        <taxon>Marasmiineae</taxon>
        <taxon>Omphalotaceae</taxon>
        <taxon>Collybiopsis</taxon>
        <taxon>Collybiopsis luxurians</taxon>
    </lineage>
</organism>
<evidence type="ECO:0000313" key="3">
    <source>
        <dbReference type="Proteomes" id="UP000053593"/>
    </source>
</evidence>
<protein>
    <submittedName>
        <fullName evidence="2">Uncharacterized protein</fullName>
    </submittedName>
</protein>
<keyword evidence="3" id="KW-1185">Reference proteome</keyword>
<feature type="compositionally biased region" description="Low complexity" evidence="1">
    <location>
        <begin position="31"/>
        <end position="50"/>
    </location>
</feature>
<dbReference type="AlphaFoldDB" id="A0A0D0BFD1"/>
<dbReference type="HOGENOM" id="CLU_1992891_0_0_1"/>
<sequence>MWRQTVASRPNWAYSLFANYQYHAPQESQFQPIDSDQYPQDYPQGPQGDPFAPQPSIFFPPPVLDHPLPAAQKSMKRKRKQKKCDFCGGNDTRNKDGQPEVMLSCVDCDGPSGASILPVPSFLYL</sequence>
<proteinExistence type="predicted"/>
<feature type="region of interest" description="Disordered" evidence="1">
    <location>
        <begin position="28"/>
        <end position="58"/>
    </location>
</feature>
<dbReference type="EMBL" id="KN834767">
    <property type="protein sequence ID" value="KIK62510.1"/>
    <property type="molecule type" value="Genomic_DNA"/>
</dbReference>